<proteinExistence type="inferred from homology"/>
<protein>
    <submittedName>
        <fullName evidence="6">RND family efflux transporter, MFP subunit</fullName>
    </submittedName>
</protein>
<dbReference type="PANTHER" id="PTHR30469">
    <property type="entry name" value="MULTIDRUG RESISTANCE PROTEIN MDTA"/>
    <property type="match status" value="1"/>
</dbReference>
<dbReference type="InterPro" id="IPR058625">
    <property type="entry name" value="MdtA-like_BSH"/>
</dbReference>
<organism evidence="6 7">
    <name type="scientific">Tissierella praeacuta DSM 18095</name>
    <dbReference type="NCBI Taxonomy" id="1123404"/>
    <lineage>
        <taxon>Bacteria</taxon>
        <taxon>Bacillati</taxon>
        <taxon>Bacillota</taxon>
        <taxon>Tissierellia</taxon>
        <taxon>Tissierellales</taxon>
        <taxon>Tissierellaceae</taxon>
        <taxon>Tissierella</taxon>
    </lineage>
</organism>
<accession>A0A1M4XT54</accession>
<dbReference type="InterPro" id="IPR006143">
    <property type="entry name" value="RND_pump_MFP"/>
</dbReference>
<dbReference type="Pfam" id="PF25989">
    <property type="entry name" value="YknX_C"/>
    <property type="match status" value="1"/>
</dbReference>
<evidence type="ECO:0000256" key="2">
    <source>
        <dbReference type="SAM" id="Coils"/>
    </source>
</evidence>
<dbReference type="STRING" id="1123404.SAMN02745784_02370"/>
<evidence type="ECO:0000313" key="7">
    <source>
        <dbReference type="Proteomes" id="UP000184114"/>
    </source>
</evidence>
<dbReference type="GeneID" id="90993848"/>
<dbReference type="SUPFAM" id="SSF111369">
    <property type="entry name" value="HlyD-like secretion proteins"/>
    <property type="match status" value="1"/>
</dbReference>
<dbReference type="GO" id="GO:0015562">
    <property type="term" value="F:efflux transmembrane transporter activity"/>
    <property type="evidence" value="ECO:0007669"/>
    <property type="project" value="InterPro"/>
</dbReference>
<dbReference type="Pfam" id="PF25954">
    <property type="entry name" value="Beta-barrel_RND_2"/>
    <property type="match status" value="1"/>
</dbReference>
<dbReference type="AlphaFoldDB" id="A0A1M4XT54"/>
<feature type="domain" description="CusB-like beta-barrel" evidence="4">
    <location>
        <begin position="252"/>
        <end position="327"/>
    </location>
</feature>
<gene>
    <name evidence="6" type="ORF">SAMN02745784_02370</name>
</gene>
<dbReference type="Gene3D" id="1.10.287.470">
    <property type="entry name" value="Helix hairpin bin"/>
    <property type="match status" value="1"/>
</dbReference>
<feature type="coiled-coil region" evidence="2">
    <location>
        <begin position="129"/>
        <end position="213"/>
    </location>
</feature>
<evidence type="ECO:0000259" key="5">
    <source>
        <dbReference type="Pfam" id="PF25989"/>
    </source>
</evidence>
<evidence type="ECO:0000259" key="4">
    <source>
        <dbReference type="Pfam" id="PF25954"/>
    </source>
</evidence>
<dbReference type="InterPro" id="IPR058792">
    <property type="entry name" value="Beta-barrel_RND_2"/>
</dbReference>
<dbReference type="Gene3D" id="2.40.50.100">
    <property type="match status" value="1"/>
</dbReference>
<dbReference type="Gene3D" id="2.40.420.20">
    <property type="match status" value="1"/>
</dbReference>
<keyword evidence="7" id="KW-1185">Reference proteome</keyword>
<dbReference type="RefSeq" id="WP_072976524.1">
    <property type="nucleotide sequence ID" value="NZ_FQTY01000013.1"/>
</dbReference>
<evidence type="ECO:0000313" key="6">
    <source>
        <dbReference type="EMBL" id="SHE96618.1"/>
    </source>
</evidence>
<sequence length="406" mass="44841">MHRRFNTKIILVFILVGILSLASGCNKSLKSSETVEEENYIPVEVEKTNIQTIANNLKFNGKILANEEISVLPKVSGIVSSVNVKLGDVVKEGSVLFVVEQDTFLKSLEQANNAIEIANNGVLQSESSLKIAKANYELNKEKIENAKLNLERSKELYEEGIIPKSQLEQAELAASDMNLEAAKGQLEQAETLYQQALSQLKQAQISYEQMEDNFNNTVVKAPMDGVVSTLNVKEGQVVSSGQMAATIVDMDKVYIEIKVVEDVVNRLSIDQKVDLSIPAAFDEDISSTISYISPTADIGSNLYSVKVYIDNSDRKIRPGMNGKVKLNLDKIDSVIAIKSNAVLDKKDEKIVFVVENDQAVERTVTLGLDTGDYVEIKEGLKIDEEVIIKGQHYVENGRKVKVVRGE</sequence>
<dbReference type="GO" id="GO:1990281">
    <property type="term" value="C:efflux pump complex"/>
    <property type="evidence" value="ECO:0007669"/>
    <property type="project" value="TreeGrafter"/>
</dbReference>
<evidence type="ECO:0000256" key="1">
    <source>
        <dbReference type="ARBA" id="ARBA00009477"/>
    </source>
</evidence>
<keyword evidence="2" id="KW-0175">Coiled coil</keyword>
<dbReference type="PROSITE" id="PS51257">
    <property type="entry name" value="PROKAR_LIPOPROTEIN"/>
    <property type="match status" value="1"/>
</dbReference>
<dbReference type="Pfam" id="PF25917">
    <property type="entry name" value="BSH_RND"/>
    <property type="match status" value="1"/>
</dbReference>
<dbReference type="InterPro" id="IPR058637">
    <property type="entry name" value="YknX-like_C"/>
</dbReference>
<feature type="domain" description="YknX-like C-terminal permuted SH3-like" evidence="5">
    <location>
        <begin position="337"/>
        <end position="402"/>
    </location>
</feature>
<name>A0A1M4XT54_9FIRM</name>
<dbReference type="Gene3D" id="2.40.30.170">
    <property type="match status" value="1"/>
</dbReference>
<evidence type="ECO:0000259" key="3">
    <source>
        <dbReference type="Pfam" id="PF25917"/>
    </source>
</evidence>
<comment type="similarity">
    <text evidence="1">Belongs to the membrane fusion protein (MFP) (TC 8.A.1) family.</text>
</comment>
<dbReference type="Proteomes" id="UP000184114">
    <property type="component" value="Unassembled WGS sequence"/>
</dbReference>
<dbReference type="EMBL" id="FQTY01000013">
    <property type="protein sequence ID" value="SHE96618.1"/>
    <property type="molecule type" value="Genomic_DNA"/>
</dbReference>
<dbReference type="NCBIfam" id="TIGR01730">
    <property type="entry name" value="RND_mfp"/>
    <property type="match status" value="1"/>
</dbReference>
<feature type="domain" description="Multidrug resistance protein MdtA-like barrel-sandwich hybrid" evidence="3">
    <location>
        <begin position="68"/>
        <end position="249"/>
    </location>
</feature>
<reference evidence="7" key="1">
    <citation type="submission" date="2016-11" db="EMBL/GenBank/DDBJ databases">
        <authorList>
            <person name="Varghese N."/>
            <person name="Submissions S."/>
        </authorList>
    </citation>
    <scope>NUCLEOTIDE SEQUENCE [LARGE SCALE GENOMIC DNA]</scope>
    <source>
        <strain evidence="7">DSM 18095</strain>
    </source>
</reference>